<dbReference type="OrthoDB" id="179525at2157"/>
<evidence type="ECO:0000313" key="2">
    <source>
        <dbReference type="Proteomes" id="UP000637819"/>
    </source>
</evidence>
<reference evidence="1 2" key="1">
    <citation type="submission" date="2021-01" db="EMBL/GenBank/DDBJ databases">
        <title>Genome Sequence and Methylation Pattern of Haloterrigena salifodinae BOL5-1, An Extremely Halophilic Archaeon from a Bolivian Salt Mine.</title>
        <authorList>
            <person name="DasSarma P."/>
            <person name="Anton B.P."/>
            <person name="DasSarma S.L."/>
            <person name="von Ehrenheim H.A.L."/>
            <person name="Martinez F.L."/>
            <person name="Guzman D."/>
            <person name="Roberts R.J."/>
            <person name="DasSarma S."/>
        </authorList>
    </citation>
    <scope>NUCLEOTIDE SEQUENCE [LARGE SCALE GENOMIC DNA]</scope>
    <source>
        <strain evidence="1 2">BOL5-1</strain>
    </source>
</reference>
<dbReference type="EMBL" id="CP069188">
    <property type="protein sequence ID" value="QRV14248.1"/>
    <property type="molecule type" value="Genomic_DNA"/>
</dbReference>
<proteinExistence type="predicted"/>
<dbReference type="KEGG" id="hsal:JMJ58_15035"/>
<sequence>MNMMWDVIEKIRNESLVYYHNGSVPEVEPPREDVTVEWITEEIVNEYIEQDKLKKKFRYFLDVNHSGVMAYDNESWLAYGWISKPESTDTPYQLPDWIGNLDLYWMFFARTKEKYRESGWHKYLLAERLNAIYNSNSHAAIFTDTSIDNVSRLSMLSSGFEPKGKMSVYRFGYPLRHVKTVGCWDWGTSHPPLPNAD</sequence>
<dbReference type="RefSeq" id="WP_204747107.1">
    <property type="nucleotide sequence ID" value="NZ_CP069188.1"/>
</dbReference>
<organism evidence="1 2">
    <name type="scientific">Haloterrigena salifodinae</name>
    <dbReference type="NCBI Taxonomy" id="2675099"/>
    <lineage>
        <taxon>Archaea</taxon>
        <taxon>Methanobacteriati</taxon>
        <taxon>Methanobacteriota</taxon>
        <taxon>Stenosarchaea group</taxon>
        <taxon>Halobacteria</taxon>
        <taxon>Halobacteriales</taxon>
        <taxon>Natrialbaceae</taxon>
        <taxon>Haloterrigena</taxon>
    </lineage>
</organism>
<dbReference type="Proteomes" id="UP000637819">
    <property type="component" value="Chromosome"/>
</dbReference>
<keyword evidence="2" id="KW-1185">Reference proteome</keyword>
<protein>
    <submittedName>
        <fullName evidence="1">Uncharacterized protein</fullName>
    </submittedName>
</protein>
<evidence type="ECO:0000313" key="1">
    <source>
        <dbReference type="EMBL" id="QRV14248.1"/>
    </source>
</evidence>
<dbReference type="AlphaFoldDB" id="A0A8T8DXD4"/>
<name>A0A8T8DXD4_9EURY</name>
<gene>
    <name evidence="1" type="ORF">JMJ58_15035</name>
</gene>
<dbReference type="GeneID" id="62876465"/>
<accession>A0A8T8DXD4</accession>